<dbReference type="RefSeq" id="WP_102843921.1">
    <property type="nucleotide sequence ID" value="NZ_PDZR01000012.1"/>
</dbReference>
<dbReference type="OrthoDB" id="9816088at2"/>
<keyword evidence="2" id="KW-0812">Transmembrane</keyword>
<reference evidence="4 5" key="1">
    <citation type="submission" date="2017-10" db="EMBL/GenBank/DDBJ databases">
        <title>Genome announcement of Methylocella silvestris TVC from permafrost.</title>
        <authorList>
            <person name="Wang J."/>
            <person name="Geng K."/>
            <person name="Ul-Haque F."/>
            <person name="Crombie A.T."/>
            <person name="Street L.E."/>
            <person name="Wookey P.A."/>
            <person name="Murrell J.C."/>
            <person name="Pratscher J."/>
        </authorList>
    </citation>
    <scope>NUCLEOTIDE SEQUENCE [LARGE SCALE GENOMIC DNA]</scope>
    <source>
        <strain evidence="4 5">TVC</strain>
    </source>
</reference>
<dbReference type="EMBL" id="PDZR01000012">
    <property type="protein sequence ID" value="PNG25766.1"/>
    <property type="molecule type" value="Genomic_DNA"/>
</dbReference>
<evidence type="ECO:0000259" key="3">
    <source>
        <dbReference type="Pfam" id="PF10908"/>
    </source>
</evidence>
<comment type="caution">
    <text evidence="4">The sequence shown here is derived from an EMBL/GenBank/DDBJ whole genome shotgun (WGS) entry which is preliminary data.</text>
</comment>
<accession>A0A2J7TG82</accession>
<dbReference type="Pfam" id="PF10908">
    <property type="entry name" value="Tlde1_dom"/>
    <property type="match status" value="1"/>
</dbReference>
<feature type="domain" description="Tlde1" evidence="3">
    <location>
        <begin position="249"/>
        <end position="351"/>
    </location>
</feature>
<keyword evidence="2" id="KW-1133">Transmembrane helix</keyword>
<evidence type="ECO:0000256" key="2">
    <source>
        <dbReference type="SAM" id="Phobius"/>
    </source>
</evidence>
<feature type="region of interest" description="Disordered" evidence="1">
    <location>
        <begin position="134"/>
        <end position="182"/>
    </location>
</feature>
<gene>
    <name evidence="4" type="ORF">CR492_11665</name>
</gene>
<organism evidence="4 5">
    <name type="scientific">Methylocella silvestris</name>
    <dbReference type="NCBI Taxonomy" id="199596"/>
    <lineage>
        <taxon>Bacteria</taxon>
        <taxon>Pseudomonadati</taxon>
        <taxon>Pseudomonadota</taxon>
        <taxon>Alphaproteobacteria</taxon>
        <taxon>Hyphomicrobiales</taxon>
        <taxon>Beijerinckiaceae</taxon>
        <taxon>Methylocella</taxon>
    </lineage>
</organism>
<protein>
    <recommendedName>
        <fullName evidence="3">Tlde1 domain-containing protein</fullName>
    </recommendedName>
</protein>
<dbReference type="AlphaFoldDB" id="A0A2J7TG82"/>
<keyword evidence="2" id="KW-0472">Membrane</keyword>
<dbReference type="Proteomes" id="UP000236286">
    <property type="component" value="Unassembled WGS sequence"/>
</dbReference>
<sequence>MTQAYYRVSDFASLEVRRRSSGTLASYAIPVGGAFLAVCALVGGSMLNRGDGARPVEAPEIAALVETPRDQAPQTVASNLDTPSNSFGELINPGFSTLPKTVASEQDAPAASKFAALEPAPAPEIAKSELEPAAPTAPQFGETAPLPTPRPPELRSSEDRGFVPRGRRLANQDKTAPLPAAPADTRNFFEKLLGMPTQQPTRALAYAAPEEPAPGPAKKIIATATLRSDRYTAIYDISARTVYMPDGTRLEAHSGLGELMDDPRHVDKPMRGATPPNVYELSMREELFHGVQALRLTPIGGEVYGRNGFLAHTYMLGAAGASNGCVSFKNYASFLQAYQSGSIKRLLVVSRLN</sequence>
<proteinExistence type="predicted"/>
<evidence type="ECO:0000313" key="4">
    <source>
        <dbReference type="EMBL" id="PNG25766.1"/>
    </source>
</evidence>
<evidence type="ECO:0000313" key="5">
    <source>
        <dbReference type="Proteomes" id="UP000236286"/>
    </source>
</evidence>
<feature type="transmembrane region" description="Helical" evidence="2">
    <location>
        <begin position="24"/>
        <end position="44"/>
    </location>
</feature>
<dbReference type="InterPro" id="IPR021225">
    <property type="entry name" value="Tlde1_dom"/>
</dbReference>
<name>A0A2J7TG82_METSI</name>
<evidence type="ECO:0000256" key="1">
    <source>
        <dbReference type="SAM" id="MobiDB-lite"/>
    </source>
</evidence>
<feature type="compositionally biased region" description="Basic and acidic residues" evidence="1">
    <location>
        <begin position="152"/>
        <end position="162"/>
    </location>
</feature>